<protein>
    <submittedName>
        <fullName evidence="1">Aliphatic amidase expression-regulating protein</fullName>
    </submittedName>
</protein>
<gene>
    <name evidence="1" type="ORF">DIE28_02105</name>
</gene>
<comment type="caution">
    <text evidence="1">The sequence shown here is derived from an EMBL/GenBank/DDBJ whole genome shotgun (WGS) entry which is preliminary data.</text>
</comment>
<dbReference type="GO" id="GO:0033218">
    <property type="term" value="F:amide binding"/>
    <property type="evidence" value="ECO:0007669"/>
    <property type="project" value="InterPro"/>
</dbReference>
<dbReference type="SUPFAM" id="SSF53822">
    <property type="entry name" value="Periplasmic binding protein-like I"/>
    <property type="match status" value="1"/>
</dbReference>
<dbReference type="InterPro" id="IPR039570">
    <property type="entry name" value="AmiC_PBP1"/>
</dbReference>
<evidence type="ECO:0000313" key="2">
    <source>
        <dbReference type="Proteomes" id="UP000256679"/>
    </source>
</evidence>
<evidence type="ECO:0000313" key="1">
    <source>
        <dbReference type="EMBL" id="RDW14554.1"/>
    </source>
</evidence>
<name>A0A3D8PES5_9RHOB</name>
<organism evidence="1 2">
    <name type="scientific">Paracoccus thiocyanatus</name>
    <dbReference type="NCBI Taxonomy" id="34006"/>
    <lineage>
        <taxon>Bacteria</taxon>
        <taxon>Pseudomonadati</taxon>
        <taxon>Pseudomonadota</taxon>
        <taxon>Alphaproteobacteria</taxon>
        <taxon>Rhodobacterales</taxon>
        <taxon>Paracoccaceae</taxon>
        <taxon>Paracoccus</taxon>
    </lineage>
</organism>
<keyword evidence="2" id="KW-1185">Reference proteome</keyword>
<dbReference type="InterPro" id="IPR028082">
    <property type="entry name" value="Peripla_BP_I"/>
</dbReference>
<accession>A0A3D8PES5</accession>
<dbReference type="Pfam" id="PF13433">
    <property type="entry name" value="Peripla_BP_5"/>
    <property type="match status" value="1"/>
</dbReference>
<dbReference type="Proteomes" id="UP000256679">
    <property type="component" value="Unassembled WGS sequence"/>
</dbReference>
<proteinExistence type="predicted"/>
<sequence>MARTMVPVGLMFSCQGPYGALGRAMLDGAMLAVEEVNADPDQTVELQPRFVEAAGQNDRYVAAAQDFLGRQGLKHVVGCYTSSSRKEVLPVFEKYDALLWYPSHYEGFETSENVVYTGASPNQHVVPLAHFMLRQGYRRCLLLGSNYIWAWENHRIMRDILARNGGAVLAERYLPVGETRVGEMVELALKMRPDFIYSTFIGDSAYCFLRMLRARCTELGIDQPREMPVTSCSLAESELNQIGPEACGGHLSSSVYFSSIDTQRNRDWVAAWNRRYPGNGPSSADAEASYIAIHILARAVRMAGDLRPDAVLSRLGDVRFDAPQGPVRVDPENRHTWLWPRIGRSRPDGSFDVVQAAARLVRPDPYLVWEPLDMDGAGPVAPYLQLVK</sequence>
<dbReference type="PANTHER" id="PTHR47628:SF1">
    <property type="entry name" value="ALIPHATIC AMIDASE EXPRESSION-REGULATING PROTEIN"/>
    <property type="match status" value="1"/>
</dbReference>
<dbReference type="CDD" id="cd06357">
    <property type="entry name" value="PBP1_AmiC"/>
    <property type="match status" value="1"/>
</dbReference>
<dbReference type="AlphaFoldDB" id="A0A3D8PES5"/>
<dbReference type="PANTHER" id="PTHR47628">
    <property type="match status" value="1"/>
</dbReference>
<dbReference type="Gene3D" id="3.40.50.2300">
    <property type="match status" value="2"/>
</dbReference>
<dbReference type="EMBL" id="QFCQ01000006">
    <property type="protein sequence ID" value="RDW14554.1"/>
    <property type="molecule type" value="Genomic_DNA"/>
</dbReference>
<reference evidence="1 2" key="1">
    <citation type="submission" date="2018-05" db="EMBL/GenBank/DDBJ databases">
        <title>Whole genome sequencing of Paracoccus thiocyanatus SST.</title>
        <authorList>
            <person name="Ghosh W."/>
            <person name="Rameez M.J."/>
            <person name="Roy C."/>
        </authorList>
    </citation>
    <scope>NUCLEOTIDE SEQUENCE [LARGE SCALE GENOMIC DNA]</scope>
    <source>
        <strain evidence="1 2">SST</strain>
    </source>
</reference>